<proteinExistence type="predicted"/>
<comment type="caution">
    <text evidence="3">The sequence shown here is derived from an EMBL/GenBank/DDBJ whole genome shotgun (WGS) entry which is preliminary data.</text>
</comment>
<reference evidence="3" key="1">
    <citation type="submission" date="2023-07" db="EMBL/GenBank/DDBJ databases">
        <authorList>
            <person name="Kim M."/>
        </authorList>
    </citation>
    <scope>NUCLEOTIDE SEQUENCE</scope>
    <source>
        <strain evidence="3">BIUV-7</strain>
    </source>
</reference>
<name>A0ABT8Y6R8_9SPHN</name>
<organism evidence="3 4">
    <name type="scientific">Sphingomonas natans</name>
    <dbReference type="NCBI Taxonomy" id="3063330"/>
    <lineage>
        <taxon>Bacteria</taxon>
        <taxon>Pseudomonadati</taxon>
        <taxon>Pseudomonadota</taxon>
        <taxon>Alphaproteobacteria</taxon>
        <taxon>Sphingomonadales</taxon>
        <taxon>Sphingomonadaceae</taxon>
        <taxon>Sphingomonas</taxon>
    </lineage>
</organism>
<accession>A0ABT8Y6R8</accession>
<dbReference type="Proteomes" id="UP001169764">
    <property type="component" value="Unassembled WGS sequence"/>
</dbReference>
<feature type="signal peptide" evidence="1">
    <location>
        <begin position="1"/>
        <end position="21"/>
    </location>
</feature>
<dbReference type="EMBL" id="JAUOTP010000002">
    <property type="protein sequence ID" value="MDO6414018.1"/>
    <property type="molecule type" value="Genomic_DNA"/>
</dbReference>
<evidence type="ECO:0000313" key="3">
    <source>
        <dbReference type="EMBL" id="MDO6414018.1"/>
    </source>
</evidence>
<sequence>MVRNCLLAVLTLASWANPSIARSASAVPRSLSSSLAFTGFVVDEAHLLSANERALLTNELDRFQQRTAHQLAVVTVSRLDGEDIAIFTRRLANRWGVGRRGANDGVLLLVAPHERKVRIEVGRGLERRLTNRYCQTVLATKVIPAFRQGRLGAGIRAGVAAIIGKLSADAR</sequence>
<feature type="chain" id="PRO_5047296301" evidence="1">
    <location>
        <begin position="22"/>
        <end position="171"/>
    </location>
</feature>
<protein>
    <submittedName>
        <fullName evidence="3">TPM domain-containing protein</fullName>
    </submittedName>
</protein>
<gene>
    <name evidence="3" type="ORF">Q4F19_06460</name>
</gene>
<evidence type="ECO:0000313" key="4">
    <source>
        <dbReference type="Proteomes" id="UP001169764"/>
    </source>
</evidence>
<feature type="domain" description="TPM" evidence="2">
    <location>
        <begin position="41"/>
        <end position="163"/>
    </location>
</feature>
<keyword evidence="1" id="KW-0732">Signal</keyword>
<keyword evidence="4" id="KW-1185">Reference proteome</keyword>
<evidence type="ECO:0000256" key="1">
    <source>
        <dbReference type="SAM" id="SignalP"/>
    </source>
</evidence>
<dbReference type="InterPro" id="IPR007621">
    <property type="entry name" value="TPM_dom"/>
</dbReference>
<dbReference type="PANTHER" id="PTHR30373:SF2">
    <property type="entry name" value="UPF0603 PROTEIN YGCG"/>
    <property type="match status" value="1"/>
</dbReference>
<dbReference type="Pfam" id="PF04536">
    <property type="entry name" value="TPM_phosphatase"/>
    <property type="match status" value="1"/>
</dbReference>
<dbReference type="RefSeq" id="WP_303540841.1">
    <property type="nucleotide sequence ID" value="NZ_JAUOTP010000002.1"/>
</dbReference>
<evidence type="ECO:0000259" key="2">
    <source>
        <dbReference type="Pfam" id="PF04536"/>
    </source>
</evidence>
<dbReference type="PANTHER" id="PTHR30373">
    <property type="entry name" value="UPF0603 PROTEIN YGCG"/>
    <property type="match status" value="1"/>
</dbReference>
<dbReference type="Gene3D" id="3.10.310.50">
    <property type="match status" value="1"/>
</dbReference>